<organism evidence="2 3">
    <name type="scientific">Candidatus Thiothrix singaporensis</name>
    <dbReference type="NCBI Taxonomy" id="2799669"/>
    <lineage>
        <taxon>Bacteria</taxon>
        <taxon>Pseudomonadati</taxon>
        <taxon>Pseudomonadota</taxon>
        <taxon>Gammaproteobacteria</taxon>
        <taxon>Thiotrichales</taxon>
        <taxon>Thiotrichaceae</taxon>
        <taxon>Thiothrix</taxon>
    </lineage>
</organism>
<sequence length="256" mass="26974">MTSPAAGSTLSGSSATFNWGGNGQCDGMAAAGGKQRGRLQLPGQRPAGQHRHQPDGERPADGRQHRICAAALPDRGRLVLPGLHLQGVQRGRWLDAGDGQPGEQQHAGGEQRHVQLVGWRHVGDGVVAVCGQHVGRYTVPDTGNLGASVTSRTVSGLPTDGSTVYVQLWYLSGSWKSLSYTYKAYDANAVVLTDPFLLQCFGGTIPSNSELRALTTFSCDGVDLSSASLAQLGNLPNLRELDLSHTKLADISGRPA</sequence>
<feature type="region of interest" description="Disordered" evidence="1">
    <location>
        <begin position="1"/>
        <end position="63"/>
    </location>
</feature>
<dbReference type="AlphaFoldDB" id="A0A7L6ANK5"/>
<dbReference type="KEGG" id="this:HZT40_02470"/>
<feature type="compositionally biased region" description="Basic and acidic residues" evidence="1">
    <location>
        <begin position="52"/>
        <end position="63"/>
    </location>
</feature>
<feature type="compositionally biased region" description="Low complexity" evidence="1">
    <location>
        <begin position="1"/>
        <end position="16"/>
    </location>
</feature>
<keyword evidence="3" id="KW-1185">Reference proteome</keyword>
<reference evidence="2" key="1">
    <citation type="submission" date="2020-06" db="EMBL/GenBank/DDBJ databases">
        <title>Analysis procedures for assessing recovery of high quality, complete, closed genomes from Nanopore long read metagenome sequencing.</title>
        <authorList>
            <person name="Bessarab I."/>
            <person name="Arumugam K."/>
            <person name="Haryono M."/>
            <person name="Liu X."/>
            <person name="Roy S."/>
            <person name="Zuniga-Montanez R.E."/>
            <person name="Qiu G."/>
            <person name="Drautz-Moses D.I."/>
            <person name="Law Y.Y."/>
            <person name="Wuertz S."/>
            <person name="Lauro F.M."/>
            <person name="Huson D.H."/>
            <person name="Williams R.B."/>
        </authorList>
    </citation>
    <scope>NUCLEOTIDE SEQUENCE [LARGE SCALE GENOMIC DNA]</scope>
    <source>
        <strain evidence="2">SSD2</strain>
    </source>
</reference>
<dbReference type="Proteomes" id="UP000510621">
    <property type="component" value="Chromosome"/>
</dbReference>
<protein>
    <recommendedName>
        <fullName evidence="4">Leucine-rich repeat domain-containing protein</fullName>
    </recommendedName>
</protein>
<evidence type="ECO:0000313" key="3">
    <source>
        <dbReference type="Proteomes" id="UP000510621"/>
    </source>
</evidence>
<evidence type="ECO:0000313" key="2">
    <source>
        <dbReference type="EMBL" id="QLQ30665.1"/>
    </source>
</evidence>
<dbReference type="EMBL" id="CP059265">
    <property type="protein sequence ID" value="QLQ30665.1"/>
    <property type="molecule type" value="Genomic_DNA"/>
</dbReference>
<name>A0A7L6ANK5_9GAMM</name>
<evidence type="ECO:0008006" key="4">
    <source>
        <dbReference type="Google" id="ProtNLM"/>
    </source>
</evidence>
<dbReference type="InterPro" id="IPR032675">
    <property type="entry name" value="LRR_dom_sf"/>
</dbReference>
<gene>
    <name evidence="2" type="ORF">HZT40_02470</name>
</gene>
<evidence type="ECO:0000256" key="1">
    <source>
        <dbReference type="SAM" id="MobiDB-lite"/>
    </source>
</evidence>
<accession>A0A7L6ANK5</accession>
<dbReference type="SUPFAM" id="SSF52058">
    <property type="entry name" value="L domain-like"/>
    <property type="match status" value="1"/>
</dbReference>
<proteinExistence type="predicted"/>
<dbReference type="Gene3D" id="3.80.10.10">
    <property type="entry name" value="Ribonuclease Inhibitor"/>
    <property type="match status" value="1"/>
</dbReference>